<name>G5CIX2_9FIRM</name>
<evidence type="ECO:0000313" key="2">
    <source>
        <dbReference type="EMBL" id="AEP14249.1"/>
    </source>
</evidence>
<dbReference type="AlphaFoldDB" id="G5CIX2"/>
<feature type="domain" description="Restriction endonuclease type IV Mrr" evidence="1">
    <location>
        <begin position="167"/>
        <end position="273"/>
    </location>
</feature>
<dbReference type="InterPro" id="IPR007560">
    <property type="entry name" value="Restrct_endonuc_IV_Mrr"/>
</dbReference>
<keyword evidence="2" id="KW-0614">Plasmid</keyword>
<gene>
    <name evidence="2" type="primary">orfL1</name>
</gene>
<reference evidence="2" key="1">
    <citation type="journal article" date="2011" name="Appl. Environ. Microbiol.">
        <title>Two Large, Related, Cryptic Plasmids from Geographically Distinct Isolates of Sulfobacillus thermotolerans.</title>
        <authorList>
            <person name="Deane S.M."/>
            <person name="Rawlings D.E."/>
        </authorList>
    </citation>
    <scope>NUCLEOTIDE SEQUENCE</scope>
    <source>
        <strain evidence="2">L15</strain>
        <plasmid evidence="2">pL15</plasmid>
    </source>
</reference>
<dbReference type="GO" id="GO:0003677">
    <property type="term" value="F:DNA binding"/>
    <property type="evidence" value="ECO:0007669"/>
    <property type="project" value="InterPro"/>
</dbReference>
<geneLocation type="plasmid" evidence="2">
    <name>pL15</name>
</geneLocation>
<sequence>MQQPFPKDIVDAMRDCILAVLWPKSDIIDFFKNNGCTPDDLRDATMTQANLNRSQIIDAVFLALYKRKDGGIGQFRSMLKALTEWKWFSPYYFKTLGKLNEDEAIRRINHLKQIQEIRDAKIRTEREAINARQKQEVLRSRSQSLDELRKDLLQLYQAESKLTHQQRGYAFETVLLNIARYSGLIVTEPFRVQGEQIDGAIKFDGENYVIEAKWQDRLTASNALYNFAYKIEGKMYGRGLFVSANGFEENAVIALITGKTVRTILIDGADLVAVVEGRLTYNEMLDVKIKAAQTKGWIYIDPLTGQSKV</sequence>
<dbReference type="EMBL" id="JN119829">
    <property type="protein sequence ID" value="AEP14249.1"/>
    <property type="molecule type" value="Genomic_DNA"/>
</dbReference>
<evidence type="ECO:0000259" key="1">
    <source>
        <dbReference type="Pfam" id="PF04471"/>
    </source>
</evidence>
<accession>G5CIX2</accession>
<dbReference type="GO" id="GO:0004519">
    <property type="term" value="F:endonuclease activity"/>
    <property type="evidence" value="ECO:0007669"/>
    <property type="project" value="InterPro"/>
</dbReference>
<organism evidence="2">
    <name type="scientific">Sulfobacillus thermotolerans</name>
    <dbReference type="NCBI Taxonomy" id="338644"/>
    <lineage>
        <taxon>Bacteria</taxon>
        <taxon>Bacillati</taxon>
        <taxon>Bacillota</taxon>
        <taxon>Clostridia</taxon>
        <taxon>Eubacteriales</taxon>
        <taxon>Clostridiales Family XVII. Incertae Sedis</taxon>
        <taxon>Sulfobacillus</taxon>
    </lineage>
</organism>
<protein>
    <recommendedName>
        <fullName evidence="1">Restriction endonuclease type IV Mrr domain-containing protein</fullName>
    </recommendedName>
</protein>
<dbReference type="RefSeq" id="WP_031942618.1">
    <property type="nucleotide sequence ID" value="NC_025041.1"/>
</dbReference>
<dbReference type="SUPFAM" id="SSF52980">
    <property type="entry name" value="Restriction endonuclease-like"/>
    <property type="match status" value="1"/>
</dbReference>
<dbReference type="Pfam" id="PF04471">
    <property type="entry name" value="Mrr_cat"/>
    <property type="match status" value="1"/>
</dbReference>
<proteinExistence type="predicted"/>
<dbReference type="GO" id="GO:0009307">
    <property type="term" value="P:DNA restriction-modification system"/>
    <property type="evidence" value="ECO:0007669"/>
    <property type="project" value="InterPro"/>
</dbReference>
<dbReference type="InterPro" id="IPR011335">
    <property type="entry name" value="Restrct_endonuc-II-like"/>
</dbReference>